<evidence type="ECO:0000313" key="2">
    <source>
        <dbReference type="Proteomes" id="UP000031938"/>
    </source>
</evidence>
<keyword evidence="2" id="KW-1185">Reference proteome</keyword>
<dbReference type="EMBL" id="JXRP01000009">
    <property type="protein sequence ID" value="KIL49302.1"/>
    <property type="molecule type" value="Genomic_DNA"/>
</dbReference>
<dbReference type="AlphaFoldDB" id="A0A0C2VK61"/>
<comment type="caution">
    <text evidence="1">The sequence shown here is derived from an EMBL/GenBank/DDBJ whole genome shotgun (WGS) entry which is preliminary data.</text>
</comment>
<dbReference type="STRING" id="889306.KP78_07700"/>
<protein>
    <submittedName>
        <fullName evidence="1">Uncharacterized protein</fullName>
    </submittedName>
</protein>
<reference evidence="1 2" key="1">
    <citation type="submission" date="2015-01" db="EMBL/GenBank/DDBJ databases">
        <title>Genome sequencing of Jeotgalibacillus soli.</title>
        <authorList>
            <person name="Goh K.M."/>
            <person name="Chan K.-G."/>
            <person name="Yaakop A.S."/>
            <person name="Ee R."/>
            <person name="Gan H.M."/>
            <person name="Chan C.S."/>
        </authorList>
    </citation>
    <scope>NUCLEOTIDE SEQUENCE [LARGE SCALE GENOMIC DNA]</scope>
    <source>
        <strain evidence="1 2">P9</strain>
    </source>
</reference>
<accession>A0A0C2VK61</accession>
<dbReference type="Proteomes" id="UP000031938">
    <property type="component" value="Unassembled WGS sequence"/>
</dbReference>
<gene>
    <name evidence="1" type="ORF">KP78_07700</name>
</gene>
<proteinExistence type="predicted"/>
<sequence length="42" mass="4843">MRIAIVLHSVKRLLVRNDKKPLLFPTRLQPSKLSSVPVSYKL</sequence>
<name>A0A0C2VK61_9BACL</name>
<organism evidence="1 2">
    <name type="scientific">Jeotgalibacillus soli</name>
    <dbReference type="NCBI Taxonomy" id="889306"/>
    <lineage>
        <taxon>Bacteria</taxon>
        <taxon>Bacillati</taxon>
        <taxon>Bacillota</taxon>
        <taxon>Bacilli</taxon>
        <taxon>Bacillales</taxon>
        <taxon>Caryophanaceae</taxon>
        <taxon>Jeotgalibacillus</taxon>
    </lineage>
</organism>
<evidence type="ECO:0000313" key="1">
    <source>
        <dbReference type="EMBL" id="KIL49302.1"/>
    </source>
</evidence>